<dbReference type="KEGG" id="pfd:PFDG_04620"/>
<gene>
    <name evidence="1" type="ORF">PFDG_04620</name>
</gene>
<sequence>MPRKEEGDKF</sequence>
<dbReference type="Proteomes" id="UP000054282">
    <property type="component" value="Unassembled WGS sequence"/>
</dbReference>
<dbReference type="EMBL" id="DS016902">
    <property type="protein sequence ID" value="KOB88137.1"/>
    <property type="molecule type" value="Genomic_DNA"/>
</dbReference>
<proteinExistence type="predicted"/>
<protein>
    <submittedName>
        <fullName evidence="1">Uncharacterized protein</fullName>
    </submittedName>
</protein>
<evidence type="ECO:0000313" key="2">
    <source>
        <dbReference type="Proteomes" id="UP000054282"/>
    </source>
</evidence>
<organism evidence="1 2">
    <name type="scientific">Plasmodium falciparum (isolate Dd2)</name>
    <dbReference type="NCBI Taxonomy" id="57267"/>
    <lineage>
        <taxon>Eukaryota</taxon>
        <taxon>Sar</taxon>
        <taxon>Alveolata</taxon>
        <taxon>Apicomplexa</taxon>
        <taxon>Aconoidasida</taxon>
        <taxon>Haemosporida</taxon>
        <taxon>Plasmodiidae</taxon>
        <taxon>Plasmodium</taxon>
        <taxon>Plasmodium (Laverania)</taxon>
    </lineage>
</organism>
<name>A0A0L7M5J4_PLAF4</name>
<reference evidence="2" key="2">
    <citation type="submission" date="2006-09" db="EMBL/GenBank/DDBJ databases">
        <title>The genome sequence of Plasmodium falciparum Dd2.</title>
        <authorList>
            <consortium name="The Broad Institute Genome Sequencing Platform"/>
            <person name="Birren B."/>
            <person name="Lander E."/>
            <person name="Galagan J."/>
            <person name="Nusbaum C."/>
            <person name="Devon K."/>
            <person name="Henn M."/>
            <person name="Jaffe D."/>
            <person name="Butler J."/>
            <person name="Alvarez P."/>
            <person name="Gnerre S."/>
            <person name="Grabherr M."/>
            <person name="Kleber M."/>
            <person name="Mauceli E."/>
            <person name="Brockman W."/>
            <person name="MacCallum I.A."/>
            <person name="Rounsley S."/>
            <person name="Young S."/>
            <person name="LaButti K."/>
            <person name="Pushparaj V."/>
            <person name="DeCaprio D."/>
            <person name="Crawford M."/>
            <person name="Koehrsen M."/>
            <person name="Engels R."/>
            <person name="Montgomery P."/>
            <person name="Pearson M."/>
            <person name="Howarth C."/>
            <person name="Larson L."/>
            <person name="Luoma S."/>
            <person name="White J."/>
            <person name="Kodira C."/>
            <person name="Zeng Q."/>
            <person name="O'Leary S."/>
            <person name="Yandava C."/>
            <person name="Alvarado L."/>
            <person name="Wirth D."/>
            <person name="Volkman S."/>
            <person name="Hartl D."/>
        </authorList>
    </citation>
    <scope>NUCLEOTIDE SEQUENCE [LARGE SCALE GENOMIC DNA]</scope>
</reference>
<reference evidence="2" key="1">
    <citation type="submission" date="2006-09" db="EMBL/GenBank/DDBJ databases">
        <title>Annotation of Plasmodium falciparum Dd2.</title>
        <authorList>
            <consortium name="The Broad Institute Genome Sequencing Platform"/>
            <person name="Volkman S.K."/>
            <person name="Neafsey D.E."/>
            <person name="Dash A.P."/>
            <person name="Chitnis C.E."/>
            <person name="Hartl D.L."/>
            <person name="Young S.K."/>
            <person name="Zeng Q."/>
            <person name="Koehrsen M."/>
            <person name="Alvarado L."/>
            <person name="Berlin A."/>
            <person name="Borenstein D."/>
            <person name="Chapman S.B."/>
            <person name="Chen Z."/>
            <person name="Engels R."/>
            <person name="Freedman E."/>
            <person name="Gellesch M."/>
            <person name="Goldberg J."/>
            <person name="Griggs A."/>
            <person name="Gujja S."/>
            <person name="Heilman E.R."/>
            <person name="Heiman D.I."/>
            <person name="Howarth C."/>
            <person name="Jen D."/>
            <person name="Larson L."/>
            <person name="Mehta T."/>
            <person name="Neiman D."/>
            <person name="Park D."/>
            <person name="Pearson M."/>
            <person name="Roberts A."/>
            <person name="Saif S."/>
            <person name="Shea T."/>
            <person name="Shenoy N."/>
            <person name="Sisk P."/>
            <person name="Stolte C."/>
            <person name="Sykes S."/>
            <person name="Walk T."/>
            <person name="White J."/>
            <person name="Yandava C."/>
            <person name="Haas B."/>
            <person name="Henn M.R."/>
            <person name="Nusbaum C."/>
            <person name="Birren B."/>
        </authorList>
    </citation>
    <scope>NUCLEOTIDE SEQUENCE [LARGE SCALE GENOMIC DNA]</scope>
</reference>
<accession>A0A0L7M5J4</accession>
<evidence type="ECO:0000313" key="1">
    <source>
        <dbReference type="EMBL" id="KOB88137.1"/>
    </source>
</evidence>